<dbReference type="InterPro" id="IPR013083">
    <property type="entry name" value="Znf_RING/FYVE/PHD"/>
</dbReference>
<keyword evidence="4 5" id="KW-0833">Ubl conjugation pathway</keyword>
<comment type="pathway">
    <text evidence="2 5">Protein modification; protein ubiquitination.</text>
</comment>
<feature type="domain" description="U-box" evidence="6">
    <location>
        <begin position="24"/>
        <end position="98"/>
    </location>
</feature>
<gene>
    <name evidence="7" type="ORF">AAHA92_02323</name>
</gene>
<dbReference type="Pfam" id="PF04564">
    <property type="entry name" value="U-box"/>
    <property type="match status" value="1"/>
</dbReference>
<dbReference type="GO" id="GO:0016567">
    <property type="term" value="P:protein ubiquitination"/>
    <property type="evidence" value="ECO:0007669"/>
    <property type="project" value="UniProtKB-UniRule"/>
</dbReference>
<protein>
    <recommendedName>
        <fullName evidence="5 6">U-box domain-containing protein</fullName>
        <ecNumber evidence="5">2.3.2.27</ecNumber>
    </recommendedName>
    <alternativeName>
        <fullName evidence="5">RING-type E3 ubiquitin transferase PUB</fullName>
    </alternativeName>
</protein>
<evidence type="ECO:0000256" key="4">
    <source>
        <dbReference type="ARBA" id="ARBA00022786"/>
    </source>
</evidence>
<comment type="function">
    <text evidence="5">Functions as an E3 ubiquitin ligase.</text>
</comment>
<dbReference type="SMART" id="SM00504">
    <property type="entry name" value="Ubox"/>
    <property type="match status" value="1"/>
</dbReference>
<dbReference type="Gene3D" id="3.30.40.10">
    <property type="entry name" value="Zinc/RING finger domain, C3HC4 (zinc finger)"/>
    <property type="match status" value="1"/>
</dbReference>
<dbReference type="PROSITE" id="PS51698">
    <property type="entry name" value="U_BOX"/>
    <property type="match status" value="1"/>
</dbReference>
<dbReference type="FunFam" id="3.30.40.10:FF:000442">
    <property type="entry name" value="RING-type E3 ubiquitin transferase"/>
    <property type="match status" value="1"/>
</dbReference>
<dbReference type="InterPro" id="IPR045210">
    <property type="entry name" value="RING-Ubox_PUB"/>
</dbReference>
<dbReference type="SUPFAM" id="SSF48371">
    <property type="entry name" value="ARM repeat"/>
    <property type="match status" value="1"/>
</dbReference>
<proteinExistence type="predicted"/>
<organism evidence="7 8">
    <name type="scientific">Salvia divinorum</name>
    <name type="common">Maria pastora</name>
    <name type="synonym">Diviner's sage</name>
    <dbReference type="NCBI Taxonomy" id="28513"/>
    <lineage>
        <taxon>Eukaryota</taxon>
        <taxon>Viridiplantae</taxon>
        <taxon>Streptophyta</taxon>
        <taxon>Embryophyta</taxon>
        <taxon>Tracheophyta</taxon>
        <taxon>Spermatophyta</taxon>
        <taxon>Magnoliopsida</taxon>
        <taxon>eudicotyledons</taxon>
        <taxon>Gunneridae</taxon>
        <taxon>Pentapetalae</taxon>
        <taxon>asterids</taxon>
        <taxon>lamiids</taxon>
        <taxon>Lamiales</taxon>
        <taxon>Lamiaceae</taxon>
        <taxon>Nepetoideae</taxon>
        <taxon>Mentheae</taxon>
        <taxon>Salviinae</taxon>
        <taxon>Salvia</taxon>
        <taxon>Salvia subgen. Calosphace</taxon>
    </lineage>
</organism>
<dbReference type="InterPro" id="IPR045185">
    <property type="entry name" value="PUB22/23/24-like"/>
</dbReference>
<comment type="caution">
    <text evidence="7">The sequence shown here is derived from an EMBL/GenBank/DDBJ whole genome shotgun (WGS) entry which is preliminary data.</text>
</comment>
<dbReference type="GO" id="GO:0061630">
    <property type="term" value="F:ubiquitin protein ligase activity"/>
    <property type="evidence" value="ECO:0007669"/>
    <property type="project" value="UniProtKB-UniRule"/>
</dbReference>
<evidence type="ECO:0000256" key="3">
    <source>
        <dbReference type="ARBA" id="ARBA00022679"/>
    </source>
</evidence>
<evidence type="ECO:0000256" key="1">
    <source>
        <dbReference type="ARBA" id="ARBA00000900"/>
    </source>
</evidence>
<dbReference type="SUPFAM" id="SSF57850">
    <property type="entry name" value="RING/U-box"/>
    <property type="match status" value="1"/>
</dbReference>
<dbReference type="InterPro" id="IPR003613">
    <property type="entry name" value="Ubox_domain"/>
</dbReference>
<comment type="catalytic activity">
    <reaction evidence="1 5">
        <text>S-ubiquitinyl-[E2 ubiquitin-conjugating enzyme]-L-cysteine + [acceptor protein]-L-lysine = [E2 ubiquitin-conjugating enzyme]-L-cysteine + N(6)-ubiquitinyl-[acceptor protein]-L-lysine.</text>
        <dbReference type="EC" id="2.3.2.27"/>
    </reaction>
</comment>
<dbReference type="PANTHER" id="PTHR22849">
    <property type="entry name" value="WDSAM1 PROTEIN"/>
    <property type="match status" value="1"/>
</dbReference>
<dbReference type="Pfam" id="PF25598">
    <property type="entry name" value="ARM_PUB"/>
    <property type="match status" value="1"/>
</dbReference>
<dbReference type="AlphaFoldDB" id="A0ABD1IDH1"/>
<dbReference type="EMBL" id="JBEAFC010000002">
    <property type="protein sequence ID" value="KAL1566751.1"/>
    <property type="molecule type" value="Genomic_DNA"/>
</dbReference>
<keyword evidence="8" id="KW-1185">Reference proteome</keyword>
<evidence type="ECO:0000256" key="2">
    <source>
        <dbReference type="ARBA" id="ARBA00004906"/>
    </source>
</evidence>
<dbReference type="CDD" id="cd16664">
    <property type="entry name" value="RING-Ubox_PUB"/>
    <property type="match status" value="1"/>
</dbReference>
<dbReference type="PANTHER" id="PTHR22849:SF161">
    <property type="entry name" value="U-BOX DOMAIN-CONTAINING PROTEIN"/>
    <property type="match status" value="1"/>
</dbReference>
<dbReference type="Gene3D" id="1.25.10.10">
    <property type="entry name" value="Leucine-rich Repeat Variant"/>
    <property type="match status" value="1"/>
</dbReference>
<evidence type="ECO:0000256" key="5">
    <source>
        <dbReference type="RuleBase" id="RU369093"/>
    </source>
</evidence>
<reference evidence="7 8" key="1">
    <citation type="submission" date="2024-06" db="EMBL/GenBank/DDBJ databases">
        <title>A chromosome level genome sequence of Diviner's sage (Salvia divinorum).</title>
        <authorList>
            <person name="Ford S.A."/>
            <person name="Ro D.-K."/>
            <person name="Ness R.W."/>
            <person name="Phillips M.A."/>
        </authorList>
    </citation>
    <scope>NUCLEOTIDE SEQUENCE [LARGE SCALE GENOMIC DNA]</scope>
    <source>
        <strain evidence="7">SAF-2024a</strain>
        <tissue evidence="7">Leaf</tissue>
    </source>
</reference>
<dbReference type="Proteomes" id="UP001567538">
    <property type="component" value="Unassembled WGS sequence"/>
</dbReference>
<dbReference type="InterPro" id="IPR016024">
    <property type="entry name" value="ARM-type_fold"/>
</dbReference>
<name>A0ABD1IDH1_SALDI</name>
<evidence type="ECO:0000259" key="6">
    <source>
        <dbReference type="PROSITE" id="PS51698"/>
    </source>
</evidence>
<accession>A0ABD1IDH1</accession>
<keyword evidence="3 5" id="KW-0808">Transferase</keyword>
<dbReference type="EC" id="2.3.2.27" evidence="5"/>
<evidence type="ECO:0000313" key="7">
    <source>
        <dbReference type="EMBL" id="KAL1566751.1"/>
    </source>
</evidence>
<evidence type="ECO:0000313" key="8">
    <source>
        <dbReference type="Proteomes" id="UP001567538"/>
    </source>
</evidence>
<dbReference type="InterPro" id="IPR058678">
    <property type="entry name" value="ARM_PUB"/>
</dbReference>
<sequence>MSSLWRRRRKSGKSKEINSGSELTIPTHFRCPISLELMKDPVSLATGVTYDRESIDMWHDTGNTTCPVTNQVLGNSDQIPNHELRKMIQDWCVDNKSHGVERIPTPRVPLSSYQVTEVCSKIAAASRGRHDIKCRELLTKINNWAKESHRNKQCLVKNGIGAALAEAFARFSTEKYTNLLKEIMSALTWSFPLGEKGISDLKSVVSLHCMARFLKGDDLSSRRDTIFVLKEVVISSGDDDHELVEIEGIEETLFQVMKVPICPRATQACLVVIRHMMMVSQEKVTMRFVKLGLVDLVLEILVDGSKSVCEKSLVVLDVICRSGEGKESARRNALMVPILVKKILRVSDVTTELCVSSLWKVCLGGNGEGGLVEAVGVGGFQKLLLVLQLGCGEQTKEKATDLLKSMNVYKKKVECFDSSFRFNYISRPN</sequence>
<dbReference type="InterPro" id="IPR011989">
    <property type="entry name" value="ARM-like"/>
</dbReference>